<organism evidence="9 10">
    <name type="scientific">Paralvinella palmiformis</name>
    <dbReference type="NCBI Taxonomy" id="53620"/>
    <lineage>
        <taxon>Eukaryota</taxon>
        <taxon>Metazoa</taxon>
        <taxon>Spiralia</taxon>
        <taxon>Lophotrochozoa</taxon>
        <taxon>Annelida</taxon>
        <taxon>Polychaeta</taxon>
        <taxon>Sedentaria</taxon>
        <taxon>Canalipalpata</taxon>
        <taxon>Terebellida</taxon>
        <taxon>Terebelliformia</taxon>
        <taxon>Alvinellidae</taxon>
        <taxon>Paralvinella</taxon>
    </lineage>
</organism>
<dbReference type="Pfam" id="PF03901">
    <property type="entry name" value="Glyco_transf_22"/>
    <property type="match status" value="2"/>
</dbReference>
<keyword evidence="5 8" id="KW-0256">Endoplasmic reticulum</keyword>
<keyword evidence="10" id="KW-1185">Reference proteome</keyword>
<reference evidence="9" key="1">
    <citation type="journal article" date="2023" name="Mol. Biol. Evol.">
        <title>Third-Generation Sequencing Reveals the Adaptive Role of the Epigenome in Three Deep-Sea Polychaetes.</title>
        <authorList>
            <person name="Perez M."/>
            <person name="Aroh O."/>
            <person name="Sun Y."/>
            <person name="Lan Y."/>
            <person name="Juniper S.K."/>
            <person name="Young C.R."/>
            <person name="Angers B."/>
            <person name="Qian P.Y."/>
        </authorList>
    </citation>
    <scope>NUCLEOTIDE SEQUENCE</scope>
    <source>
        <strain evidence="9">P08H-3</strain>
    </source>
</reference>
<evidence type="ECO:0000256" key="6">
    <source>
        <dbReference type="ARBA" id="ARBA00022989"/>
    </source>
</evidence>
<comment type="similarity">
    <text evidence="8">Belongs to the glycosyltransferase 22 family.</text>
</comment>
<accession>A0AAD9JYV1</accession>
<evidence type="ECO:0000256" key="3">
    <source>
        <dbReference type="ARBA" id="ARBA00022679"/>
    </source>
</evidence>
<proteinExistence type="inferred from homology"/>
<dbReference type="GO" id="GO:0005789">
    <property type="term" value="C:endoplasmic reticulum membrane"/>
    <property type="evidence" value="ECO:0007669"/>
    <property type="project" value="UniProtKB-SubCell"/>
</dbReference>
<dbReference type="PANTHER" id="PTHR22760">
    <property type="entry name" value="GLYCOSYLTRANSFERASE"/>
    <property type="match status" value="1"/>
</dbReference>
<evidence type="ECO:0000256" key="4">
    <source>
        <dbReference type="ARBA" id="ARBA00022692"/>
    </source>
</evidence>
<comment type="caution">
    <text evidence="8">Lacks conserved residue(s) required for the propagation of feature annotation.</text>
</comment>
<comment type="caution">
    <text evidence="9">The sequence shown here is derived from an EMBL/GenBank/DDBJ whole genome shotgun (WGS) entry which is preliminary data.</text>
</comment>
<dbReference type="Proteomes" id="UP001208570">
    <property type="component" value="Unassembled WGS sequence"/>
</dbReference>
<dbReference type="PANTHER" id="PTHR22760:SF4">
    <property type="entry name" value="GPI MANNOSYLTRANSFERASE 3"/>
    <property type="match status" value="1"/>
</dbReference>
<keyword evidence="4 8" id="KW-0812">Transmembrane</keyword>
<dbReference type="InterPro" id="IPR005599">
    <property type="entry name" value="GPI_mannosylTrfase"/>
</dbReference>
<feature type="transmembrane region" description="Helical" evidence="8">
    <location>
        <begin position="150"/>
        <end position="170"/>
    </location>
</feature>
<comment type="subcellular location">
    <subcellularLocation>
        <location evidence="1 8">Endoplasmic reticulum membrane</location>
        <topology evidence="1 8">Multi-pass membrane protein</topology>
    </subcellularLocation>
</comment>
<evidence type="ECO:0000256" key="5">
    <source>
        <dbReference type="ARBA" id="ARBA00022824"/>
    </source>
</evidence>
<protein>
    <recommendedName>
        <fullName evidence="8">Mannosyltransferase</fullName>
        <ecNumber evidence="8">2.4.1.-</ecNumber>
    </recommendedName>
</protein>
<keyword evidence="7 8" id="KW-0472">Membrane</keyword>
<dbReference type="GO" id="GO:0000026">
    <property type="term" value="F:alpha-1,2-mannosyltransferase activity"/>
    <property type="evidence" value="ECO:0007669"/>
    <property type="project" value="TreeGrafter"/>
</dbReference>
<evidence type="ECO:0000256" key="8">
    <source>
        <dbReference type="RuleBase" id="RU363075"/>
    </source>
</evidence>
<dbReference type="EC" id="2.4.1.-" evidence="8"/>
<gene>
    <name evidence="9" type="ORF">LSH36_116g01020</name>
</gene>
<feature type="transmembrane region" description="Helical" evidence="8">
    <location>
        <begin position="12"/>
        <end position="33"/>
    </location>
</feature>
<dbReference type="EMBL" id="JAODUP010000116">
    <property type="protein sequence ID" value="KAK2161451.1"/>
    <property type="molecule type" value="Genomic_DNA"/>
</dbReference>
<dbReference type="GO" id="GO:0006506">
    <property type="term" value="P:GPI anchor biosynthetic process"/>
    <property type="evidence" value="ECO:0007669"/>
    <property type="project" value="TreeGrafter"/>
</dbReference>
<dbReference type="AlphaFoldDB" id="A0AAD9JYV1"/>
<evidence type="ECO:0000313" key="9">
    <source>
        <dbReference type="EMBL" id="KAK2161451.1"/>
    </source>
</evidence>
<name>A0AAD9JYV1_9ANNE</name>
<evidence type="ECO:0000313" key="10">
    <source>
        <dbReference type="Proteomes" id="UP001208570"/>
    </source>
</evidence>
<keyword evidence="3" id="KW-0808">Transferase</keyword>
<evidence type="ECO:0000256" key="2">
    <source>
        <dbReference type="ARBA" id="ARBA00022676"/>
    </source>
</evidence>
<evidence type="ECO:0000256" key="7">
    <source>
        <dbReference type="ARBA" id="ARBA00023136"/>
    </source>
</evidence>
<keyword evidence="6 8" id="KW-1133">Transmembrane helix</keyword>
<sequence>MHFLDSCLGHKEFRFLFPVLPLAMLVCGSYLHYLTTEAWPEVQSKMAHISDQLKKRVSQGALIGNPDPVMPDASSNTEKSVGVSESHPMECSVVDEQMKTISLKQGKKFKSTLEACYSKFIQFSICIKKYLDLLYLKVEYHSKHFWSNPYHIIGALLATNLPLALYTGVLHQRGTLDAMKYISDHSTKTVGDQMMSVMYLMPCHSTPYYGFVHRNISMRFITCKPNLSNVTEYIDEADIFYADPEKWLEGELQLLQNDHESFVDNRLPTHLVMFSVLQLQIEHFLRINHYEECARFFHTHFPEGRVSSYVTIMCLEPWAKYGTIRNSKKVKRTLRT</sequence>
<evidence type="ECO:0000256" key="1">
    <source>
        <dbReference type="ARBA" id="ARBA00004477"/>
    </source>
</evidence>
<keyword evidence="2 8" id="KW-0328">Glycosyltransferase</keyword>